<feature type="transmembrane region" description="Helical" evidence="2">
    <location>
        <begin position="54"/>
        <end position="75"/>
    </location>
</feature>
<proteinExistence type="predicted"/>
<dbReference type="AlphaFoldDB" id="A0A2H3JNA3"/>
<dbReference type="EMBL" id="KB468146">
    <property type="protein sequence ID" value="PCH43662.1"/>
    <property type="molecule type" value="Genomic_DNA"/>
</dbReference>
<organism evidence="3 4">
    <name type="scientific">Wolfiporia cocos (strain MD-104)</name>
    <name type="common">Brown rot fungus</name>
    <dbReference type="NCBI Taxonomy" id="742152"/>
    <lineage>
        <taxon>Eukaryota</taxon>
        <taxon>Fungi</taxon>
        <taxon>Dikarya</taxon>
        <taxon>Basidiomycota</taxon>
        <taxon>Agaricomycotina</taxon>
        <taxon>Agaricomycetes</taxon>
        <taxon>Polyporales</taxon>
        <taxon>Phaeolaceae</taxon>
        <taxon>Wolfiporia</taxon>
    </lineage>
</organism>
<keyword evidence="4" id="KW-1185">Reference proteome</keyword>
<keyword evidence="2" id="KW-0472">Membrane</keyword>
<feature type="transmembrane region" description="Helical" evidence="2">
    <location>
        <begin position="107"/>
        <end position="126"/>
    </location>
</feature>
<evidence type="ECO:0000313" key="3">
    <source>
        <dbReference type="EMBL" id="PCH43662.1"/>
    </source>
</evidence>
<evidence type="ECO:0000313" key="4">
    <source>
        <dbReference type="Proteomes" id="UP000218811"/>
    </source>
</evidence>
<feature type="compositionally biased region" description="Basic and acidic residues" evidence="1">
    <location>
        <begin position="244"/>
        <end position="255"/>
    </location>
</feature>
<evidence type="ECO:0000256" key="1">
    <source>
        <dbReference type="SAM" id="MobiDB-lite"/>
    </source>
</evidence>
<dbReference type="OrthoDB" id="2504001at2759"/>
<keyword evidence="2" id="KW-1133">Transmembrane helix</keyword>
<protein>
    <submittedName>
        <fullName evidence="3">Uncharacterized protein</fullName>
    </submittedName>
</protein>
<keyword evidence="2" id="KW-0812">Transmembrane</keyword>
<gene>
    <name evidence="3" type="ORF">WOLCODRAFT_26105</name>
</gene>
<feature type="region of interest" description="Disordered" evidence="1">
    <location>
        <begin position="227"/>
        <end position="255"/>
    </location>
</feature>
<name>A0A2H3JNA3_WOLCO</name>
<dbReference type="OMA" id="MKMPGIG"/>
<dbReference type="STRING" id="742152.A0A2H3JNA3"/>
<reference evidence="3 4" key="1">
    <citation type="journal article" date="2012" name="Science">
        <title>The Paleozoic origin of enzymatic lignin decomposition reconstructed from 31 fungal genomes.</title>
        <authorList>
            <person name="Floudas D."/>
            <person name="Binder M."/>
            <person name="Riley R."/>
            <person name="Barry K."/>
            <person name="Blanchette R.A."/>
            <person name="Henrissat B."/>
            <person name="Martinez A.T."/>
            <person name="Otillar R."/>
            <person name="Spatafora J.W."/>
            <person name="Yadav J.S."/>
            <person name="Aerts A."/>
            <person name="Benoit I."/>
            <person name="Boyd A."/>
            <person name="Carlson A."/>
            <person name="Copeland A."/>
            <person name="Coutinho P.M."/>
            <person name="de Vries R.P."/>
            <person name="Ferreira P."/>
            <person name="Findley K."/>
            <person name="Foster B."/>
            <person name="Gaskell J."/>
            <person name="Glotzer D."/>
            <person name="Gorecki P."/>
            <person name="Heitman J."/>
            <person name="Hesse C."/>
            <person name="Hori C."/>
            <person name="Igarashi K."/>
            <person name="Jurgens J.A."/>
            <person name="Kallen N."/>
            <person name="Kersten P."/>
            <person name="Kohler A."/>
            <person name="Kuees U."/>
            <person name="Kumar T.K.A."/>
            <person name="Kuo A."/>
            <person name="LaButti K."/>
            <person name="Larrondo L.F."/>
            <person name="Lindquist E."/>
            <person name="Ling A."/>
            <person name="Lombard V."/>
            <person name="Lucas S."/>
            <person name="Lundell T."/>
            <person name="Martin R."/>
            <person name="McLaughlin D.J."/>
            <person name="Morgenstern I."/>
            <person name="Morin E."/>
            <person name="Murat C."/>
            <person name="Nagy L.G."/>
            <person name="Nolan M."/>
            <person name="Ohm R.A."/>
            <person name="Patyshakuliyeva A."/>
            <person name="Rokas A."/>
            <person name="Ruiz-Duenas F.J."/>
            <person name="Sabat G."/>
            <person name="Salamov A."/>
            <person name="Samejima M."/>
            <person name="Schmutz J."/>
            <person name="Slot J.C."/>
            <person name="St John F."/>
            <person name="Stenlid J."/>
            <person name="Sun H."/>
            <person name="Sun S."/>
            <person name="Syed K."/>
            <person name="Tsang A."/>
            <person name="Wiebenga A."/>
            <person name="Young D."/>
            <person name="Pisabarro A."/>
            <person name="Eastwood D.C."/>
            <person name="Martin F."/>
            <person name="Cullen D."/>
            <person name="Grigoriev I.V."/>
            <person name="Hibbett D.S."/>
        </authorList>
    </citation>
    <scope>NUCLEOTIDE SEQUENCE [LARGE SCALE GENOMIC DNA]</scope>
    <source>
        <strain evidence="3 4">MD-104</strain>
    </source>
</reference>
<accession>A0A2H3JNA3</accession>
<evidence type="ECO:0000256" key="2">
    <source>
        <dbReference type="SAM" id="Phobius"/>
    </source>
</evidence>
<dbReference type="Proteomes" id="UP000218811">
    <property type="component" value="Unassembled WGS sequence"/>
</dbReference>
<sequence>MANTIQLRLPVDDAPPDMVPYQLQSYISAAAWQARLRAVVRKGSRYCTPRFDMVWGIITFIATLAVPIAAFYVALHMLPYQSDVKDGFDYWPYGWDDNGRVWKARGISFASFFAVLLLMWVPMFLWKLRGKSQVNKMLQRFEKEDRAVRPNVELPTYRISMPSIGGNVIVLNITIPGAPVPTSFQPGAQLPAYVVNGPSDPAAAAYGIGQAPPFIASQGVPLYNQFDEKVPDYSGPPPGIYVPEDEKRGYDDVPV</sequence>